<keyword evidence="2" id="KW-1185">Reference proteome</keyword>
<evidence type="ECO:0000313" key="2">
    <source>
        <dbReference type="Proteomes" id="UP000186819"/>
    </source>
</evidence>
<proteinExistence type="predicted"/>
<gene>
    <name evidence="1" type="ORF">SAMN05421829_1241</name>
</gene>
<dbReference type="AlphaFoldDB" id="A0A1N7CFE6"/>
<accession>A0A1N7CFE6</accession>
<sequence length="44" mass="4917">MCNTPPTQKTSDRMAAFDRLAYPNHNADAVANVSQMIGQCDRYL</sequence>
<organism evidence="1 2">
    <name type="scientific">Aromatoleum tolulyticum</name>
    <dbReference type="NCBI Taxonomy" id="34027"/>
    <lineage>
        <taxon>Bacteria</taxon>
        <taxon>Pseudomonadati</taxon>
        <taxon>Pseudomonadota</taxon>
        <taxon>Betaproteobacteria</taxon>
        <taxon>Rhodocyclales</taxon>
        <taxon>Rhodocyclaceae</taxon>
        <taxon>Aromatoleum</taxon>
    </lineage>
</organism>
<name>A0A1N7CFE6_9RHOO</name>
<protein>
    <submittedName>
        <fullName evidence="1">Uncharacterized protein</fullName>
    </submittedName>
</protein>
<dbReference type="Proteomes" id="UP000186819">
    <property type="component" value="Unassembled WGS sequence"/>
</dbReference>
<evidence type="ECO:0000313" key="1">
    <source>
        <dbReference type="EMBL" id="SIR62309.1"/>
    </source>
</evidence>
<reference evidence="2" key="1">
    <citation type="submission" date="2017-01" db="EMBL/GenBank/DDBJ databases">
        <authorList>
            <person name="Varghese N."/>
            <person name="Submissions S."/>
        </authorList>
    </citation>
    <scope>NUCLEOTIDE SEQUENCE [LARGE SCALE GENOMIC DNA]</scope>
    <source>
        <strain evidence="2">ATCC 51758</strain>
    </source>
</reference>
<dbReference type="EMBL" id="FTMD01000024">
    <property type="protein sequence ID" value="SIR62309.1"/>
    <property type="molecule type" value="Genomic_DNA"/>
</dbReference>